<dbReference type="KEGG" id="lbc:LACBIDRAFT_322493"/>
<gene>
    <name evidence="1" type="ORF">LACBIDRAFT_322493</name>
</gene>
<dbReference type="GeneID" id="6071710"/>
<accession>B0CWH3</accession>
<dbReference type="EMBL" id="DS547093">
    <property type="protein sequence ID" value="EDR13508.1"/>
    <property type="molecule type" value="Genomic_DNA"/>
</dbReference>
<reference evidence="1 2" key="1">
    <citation type="journal article" date="2008" name="Nature">
        <title>The genome of Laccaria bicolor provides insights into mycorrhizal symbiosis.</title>
        <authorList>
            <person name="Martin F."/>
            <person name="Aerts A."/>
            <person name="Ahren D."/>
            <person name="Brun A."/>
            <person name="Danchin E.G.J."/>
            <person name="Duchaussoy F."/>
            <person name="Gibon J."/>
            <person name="Kohler A."/>
            <person name="Lindquist E."/>
            <person name="Pereda V."/>
            <person name="Salamov A."/>
            <person name="Shapiro H.J."/>
            <person name="Wuyts J."/>
            <person name="Blaudez D."/>
            <person name="Buee M."/>
            <person name="Brokstein P."/>
            <person name="Canbaeck B."/>
            <person name="Cohen D."/>
            <person name="Courty P.E."/>
            <person name="Coutinho P.M."/>
            <person name="Delaruelle C."/>
            <person name="Detter J.C."/>
            <person name="Deveau A."/>
            <person name="DiFazio S."/>
            <person name="Duplessis S."/>
            <person name="Fraissinet-Tachet L."/>
            <person name="Lucic E."/>
            <person name="Frey-Klett P."/>
            <person name="Fourrey C."/>
            <person name="Feussner I."/>
            <person name="Gay G."/>
            <person name="Grimwood J."/>
            <person name="Hoegger P.J."/>
            <person name="Jain P."/>
            <person name="Kilaru S."/>
            <person name="Labbe J."/>
            <person name="Lin Y.C."/>
            <person name="Legue V."/>
            <person name="Le Tacon F."/>
            <person name="Marmeisse R."/>
            <person name="Melayah D."/>
            <person name="Montanini B."/>
            <person name="Muratet M."/>
            <person name="Nehls U."/>
            <person name="Niculita-Hirzel H."/>
            <person name="Oudot-Le Secq M.P."/>
            <person name="Peter M."/>
            <person name="Quesneville H."/>
            <person name="Rajashekar B."/>
            <person name="Reich M."/>
            <person name="Rouhier N."/>
            <person name="Schmutz J."/>
            <person name="Yin T."/>
            <person name="Chalot M."/>
            <person name="Henrissat B."/>
            <person name="Kuees U."/>
            <person name="Lucas S."/>
            <person name="Van de Peer Y."/>
            <person name="Podila G.K."/>
            <person name="Polle A."/>
            <person name="Pukkila P.J."/>
            <person name="Richardson P.M."/>
            <person name="Rouze P."/>
            <person name="Sanders I.R."/>
            <person name="Stajich J.E."/>
            <person name="Tunlid A."/>
            <person name="Tuskan G."/>
            <person name="Grigoriev I.V."/>
        </authorList>
    </citation>
    <scope>NUCLEOTIDE SEQUENCE [LARGE SCALE GENOMIC DNA]</scope>
    <source>
        <strain evidence="2">S238N-H82 / ATCC MYA-4686</strain>
    </source>
</reference>
<dbReference type="Proteomes" id="UP000001194">
    <property type="component" value="Unassembled WGS sequence"/>
</dbReference>
<proteinExistence type="predicted"/>
<sequence length="144" mass="16824">MAYNNKQVATVWAKRSFIRKKWSCNVVPNWLKATSLYQVSHLLQILTGRYPFPTASLSLMNYSDVSAVPLLDCLGRVFMFALITIRGFLRMQQVHSFLSSCLTPQQQKDIYFDYIMNENVLPNLPELCIWGMFNQRYWGMSTCY</sequence>
<dbReference type="InParanoid" id="B0CWH3"/>
<evidence type="ECO:0000313" key="1">
    <source>
        <dbReference type="EMBL" id="EDR13508.1"/>
    </source>
</evidence>
<name>B0CWH3_LACBS</name>
<dbReference type="RefSeq" id="XP_001876006.1">
    <property type="nucleotide sequence ID" value="XM_001875971.1"/>
</dbReference>
<evidence type="ECO:0000313" key="2">
    <source>
        <dbReference type="Proteomes" id="UP000001194"/>
    </source>
</evidence>
<keyword evidence="2" id="KW-1185">Reference proteome</keyword>
<organism evidence="2">
    <name type="scientific">Laccaria bicolor (strain S238N-H82 / ATCC MYA-4686)</name>
    <name type="common">Bicoloured deceiver</name>
    <name type="synonym">Laccaria laccata var. bicolor</name>
    <dbReference type="NCBI Taxonomy" id="486041"/>
    <lineage>
        <taxon>Eukaryota</taxon>
        <taxon>Fungi</taxon>
        <taxon>Dikarya</taxon>
        <taxon>Basidiomycota</taxon>
        <taxon>Agaricomycotina</taxon>
        <taxon>Agaricomycetes</taxon>
        <taxon>Agaricomycetidae</taxon>
        <taxon>Agaricales</taxon>
        <taxon>Agaricineae</taxon>
        <taxon>Hydnangiaceae</taxon>
        <taxon>Laccaria</taxon>
    </lineage>
</organism>
<dbReference type="HOGENOM" id="CLU_1796792_0_0_1"/>
<protein>
    <submittedName>
        <fullName evidence="1">Predicted protein</fullName>
    </submittedName>
</protein>
<dbReference type="AlphaFoldDB" id="B0CWH3"/>